<reference evidence="1 2" key="1">
    <citation type="submission" date="2016-10" db="EMBL/GenBank/DDBJ databases">
        <title>Genome sequence of the ascomycete fungus Penicillium subrubescens.</title>
        <authorList>
            <person name="De Vries R.P."/>
            <person name="Peng M."/>
            <person name="Dilokpimol A."/>
            <person name="Hilden K."/>
            <person name="Makela M.R."/>
            <person name="Grigoriev I."/>
            <person name="Riley R."/>
            <person name="Granchi Z."/>
        </authorList>
    </citation>
    <scope>NUCLEOTIDE SEQUENCE [LARGE SCALE GENOMIC DNA]</scope>
    <source>
        <strain evidence="1 2">CBS 132785</strain>
    </source>
</reference>
<keyword evidence="2" id="KW-1185">Reference proteome</keyword>
<evidence type="ECO:0000313" key="2">
    <source>
        <dbReference type="Proteomes" id="UP000186955"/>
    </source>
</evidence>
<protein>
    <submittedName>
        <fullName evidence="1">Uncharacterized protein</fullName>
    </submittedName>
</protein>
<gene>
    <name evidence="1" type="ORF">PENSUB_11508</name>
</gene>
<dbReference type="AlphaFoldDB" id="A0A1Q5T421"/>
<dbReference type="Proteomes" id="UP000186955">
    <property type="component" value="Unassembled WGS sequence"/>
</dbReference>
<comment type="caution">
    <text evidence="1">The sequence shown here is derived from an EMBL/GenBank/DDBJ whole genome shotgun (WGS) entry which is preliminary data.</text>
</comment>
<organism evidence="1 2">
    <name type="scientific">Penicillium subrubescens</name>
    <dbReference type="NCBI Taxonomy" id="1316194"/>
    <lineage>
        <taxon>Eukaryota</taxon>
        <taxon>Fungi</taxon>
        <taxon>Dikarya</taxon>
        <taxon>Ascomycota</taxon>
        <taxon>Pezizomycotina</taxon>
        <taxon>Eurotiomycetes</taxon>
        <taxon>Eurotiomycetidae</taxon>
        <taxon>Eurotiales</taxon>
        <taxon>Aspergillaceae</taxon>
        <taxon>Penicillium</taxon>
    </lineage>
</organism>
<dbReference type="EMBL" id="MNBE01000710">
    <property type="protein sequence ID" value="OKO94924.1"/>
    <property type="molecule type" value="Genomic_DNA"/>
</dbReference>
<accession>A0A1Q5T421</accession>
<evidence type="ECO:0000313" key="1">
    <source>
        <dbReference type="EMBL" id="OKO94924.1"/>
    </source>
</evidence>
<proteinExistence type="predicted"/>
<sequence length="328" mass="37096">MRAAPESGKHTHRMPGLLTCRLPQHLLRVCERLGGSRCFSRVIPKLVGTDLLCGTGADLRRKDAIVERFHLDRQGFQPFFEGRRDHLWIIVPDRSIPNWAAESERRRTLGFNKYEKKTGRVIIANACTQLSIDALGMGFTTKDAHHHLVGHHGEGLKLAALILSLDGYQARLVASDARLAGRLLEPSTTIRVWQYLLRESAYKQFFYSENSNDQNLLPAHCSIRTVEKEQQELFKVAKPYTVPNTAFARIVDQALQAYFALLKFTDHIPVVYVKGLTNKADVYFGKGQGTLKIHHRRLNYASTYHQSFFGPSLQAASLTRSPRSSVVM</sequence>
<name>A0A1Q5T421_9EURO</name>